<dbReference type="InterPro" id="IPR019826">
    <property type="entry name" value="Carboxylesterase_B_AS"/>
</dbReference>
<dbReference type="InterPro" id="IPR002018">
    <property type="entry name" value="CarbesteraseB"/>
</dbReference>
<keyword evidence="2" id="KW-0378">Hydrolase</keyword>
<gene>
    <name evidence="4" type="ORF">METZ01_LOCUS44710</name>
</gene>
<dbReference type="EMBL" id="UINC01002011">
    <property type="protein sequence ID" value="SUZ91856.1"/>
    <property type="molecule type" value="Genomic_DNA"/>
</dbReference>
<dbReference type="PANTHER" id="PTHR11559">
    <property type="entry name" value="CARBOXYLESTERASE"/>
    <property type="match status" value="1"/>
</dbReference>
<feature type="domain" description="Carboxylesterase type B" evidence="3">
    <location>
        <begin position="364"/>
        <end position="481"/>
    </location>
</feature>
<dbReference type="InterPro" id="IPR019819">
    <property type="entry name" value="Carboxylesterase_B_CS"/>
</dbReference>
<evidence type="ECO:0000256" key="1">
    <source>
        <dbReference type="ARBA" id="ARBA00005964"/>
    </source>
</evidence>
<dbReference type="InterPro" id="IPR050309">
    <property type="entry name" value="Type-B_Carboxylest/Lipase"/>
</dbReference>
<reference evidence="4" key="1">
    <citation type="submission" date="2018-05" db="EMBL/GenBank/DDBJ databases">
        <authorList>
            <person name="Lanie J.A."/>
            <person name="Ng W.-L."/>
            <person name="Kazmierczak K.M."/>
            <person name="Andrzejewski T.M."/>
            <person name="Davidsen T.M."/>
            <person name="Wayne K.J."/>
            <person name="Tettelin H."/>
            <person name="Glass J.I."/>
            <person name="Rusch D."/>
            <person name="Podicherti R."/>
            <person name="Tsui H.-C.T."/>
            <person name="Winkler M.E."/>
        </authorList>
    </citation>
    <scope>NUCLEOTIDE SEQUENCE</scope>
</reference>
<name>A0A381RJ62_9ZZZZ</name>
<dbReference type="AlphaFoldDB" id="A0A381RJ62"/>
<evidence type="ECO:0000259" key="3">
    <source>
        <dbReference type="Pfam" id="PF00135"/>
    </source>
</evidence>
<dbReference type="Pfam" id="PF00135">
    <property type="entry name" value="COesterase"/>
    <property type="match status" value="2"/>
</dbReference>
<evidence type="ECO:0000313" key="4">
    <source>
        <dbReference type="EMBL" id="SUZ91856.1"/>
    </source>
</evidence>
<organism evidence="4">
    <name type="scientific">marine metagenome</name>
    <dbReference type="NCBI Taxonomy" id="408172"/>
    <lineage>
        <taxon>unclassified sequences</taxon>
        <taxon>metagenomes</taxon>
        <taxon>ecological metagenomes</taxon>
    </lineage>
</organism>
<sequence>MTSLDTTEAPVAHTGLGELAGRHRRGVQLFGGIPYAAAPVGDRRFAPPAPPQPWEGVRDARRFSPAAPQLPGEGMTDRLPVRWDEDCLYLNVVTPACDNSRRPVYLWIHGGAYQHGQGAVPWYDGTSFATRGDIVVVTINYRLGALGFCDLGSHLGDGFASSGVNGTLDQVAALRWVRDHIAEFGGDPDRVTIGGESAGAFSVSNLLVSPLADGLFHRAIAQSGATHHVHDPEAGAQVADEFLAELGRPDAGELRDLDALTILEAQQAVIEARGYEARGIQPFYPTWGHEALPGPPIDLAAGGRGAETPLLTGTNEDEMSLWGLATLGEAGLRRYVGGIVDDSDPFIDAYRPRVGDDPGWLACAVSTDWVFRIPAVRHAEARHANGGTTWMYQFSWDSRAFEGRFGAAHALEIPFTFNTLDRAGVDAFIGDGEVPHGLGEVVHDAWIAFIRDGDPSTSALGHWPSYEPDRRAVMDLDEECRLVDDPAAGERLLWDGIR</sequence>
<dbReference type="GO" id="GO:0016787">
    <property type="term" value="F:hydrolase activity"/>
    <property type="evidence" value="ECO:0007669"/>
    <property type="project" value="UniProtKB-KW"/>
</dbReference>
<accession>A0A381RJ62</accession>
<dbReference type="SUPFAM" id="SSF53474">
    <property type="entry name" value="alpha/beta-Hydrolases"/>
    <property type="match status" value="1"/>
</dbReference>
<dbReference type="PROSITE" id="PS00941">
    <property type="entry name" value="CARBOXYLESTERASE_B_2"/>
    <property type="match status" value="1"/>
</dbReference>
<dbReference type="PROSITE" id="PS00122">
    <property type="entry name" value="CARBOXYLESTERASE_B_1"/>
    <property type="match status" value="1"/>
</dbReference>
<feature type="domain" description="Carboxylesterase type B" evidence="3">
    <location>
        <begin position="9"/>
        <end position="324"/>
    </location>
</feature>
<protein>
    <recommendedName>
        <fullName evidence="3">Carboxylesterase type B domain-containing protein</fullName>
    </recommendedName>
</protein>
<dbReference type="Gene3D" id="3.40.50.1820">
    <property type="entry name" value="alpha/beta hydrolase"/>
    <property type="match status" value="1"/>
</dbReference>
<evidence type="ECO:0000256" key="2">
    <source>
        <dbReference type="ARBA" id="ARBA00022801"/>
    </source>
</evidence>
<proteinExistence type="inferred from homology"/>
<dbReference type="InterPro" id="IPR029058">
    <property type="entry name" value="AB_hydrolase_fold"/>
</dbReference>
<comment type="similarity">
    <text evidence="1">Belongs to the type-B carboxylesterase/lipase family.</text>
</comment>